<evidence type="ECO:0000313" key="3">
    <source>
        <dbReference type="Proteomes" id="UP000218432"/>
    </source>
</evidence>
<protein>
    <submittedName>
        <fullName evidence="2">Uncharacterized protein</fullName>
    </submittedName>
</protein>
<feature type="region of interest" description="Disordered" evidence="1">
    <location>
        <begin position="1"/>
        <end position="30"/>
    </location>
</feature>
<organism evidence="2 3">
    <name type="scientific">Burkholderia stabilis</name>
    <dbReference type="NCBI Taxonomy" id="95485"/>
    <lineage>
        <taxon>Bacteria</taxon>
        <taxon>Pseudomonadati</taxon>
        <taxon>Pseudomonadota</taxon>
        <taxon>Betaproteobacteria</taxon>
        <taxon>Burkholderiales</taxon>
        <taxon>Burkholderiaceae</taxon>
        <taxon>Burkholderia</taxon>
        <taxon>Burkholderia cepacia complex</taxon>
    </lineage>
</organism>
<reference evidence="2 3" key="1">
    <citation type="journal article" date="2017" name="Genome Announc.">
        <title>Complete Genome Sequence of Burkholderia stabilis FERMP-21014.</title>
        <authorList>
            <person name="Konishi K."/>
            <person name="Kumagai T."/>
            <person name="Sakasegawa S."/>
            <person name="Tamura T."/>
        </authorList>
    </citation>
    <scope>NUCLEOTIDE SEQUENCE [LARGE SCALE GENOMIC DNA]</scope>
    <source>
        <strain evidence="2 3">FERMP-21014</strain>
    </source>
</reference>
<dbReference type="AlphaFoldDB" id="A0A1Y1BTN8"/>
<evidence type="ECO:0000313" key="2">
    <source>
        <dbReference type="EMBL" id="BAX61609.1"/>
    </source>
</evidence>
<accession>A0A1Y1BTN8</accession>
<gene>
    <name evidence="2" type="ORF">BSFP_044760</name>
</gene>
<dbReference type="EMBL" id="AP018112">
    <property type="protein sequence ID" value="BAX61609.1"/>
    <property type="molecule type" value="Genomic_DNA"/>
</dbReference>
<name>A0A1Y1BTN8_9BURK</name>
<evidence type="ECO:0000256" key="1">
    <source>
        <dbReference type="SAM" id="MobiDB-lite"/>
    </source>
</evidence>
<proteinExistence type="predicted"/>
<sequence>MSGADPARRIGPQPAAPDHRILNGTYTGVS</sequence>
<dbReference type="Proteomes" id="UP000218432">
    <property type="component" value="Chromosome 2"/>
</dbReference>